<keyword evidence="8" id="KW-0411">Iron-sulfur</keyword>
<dbReference type="PROSITE" id="PS51318">
    <property type="entry name" value="TAT"/>
    <property type="match status" value="1"/>
</dbReference>
<keyword evidence="5" id="KW-0479">Metal-binding</keyword>
<comment type="caution">
    <text evidence="10">The sequence shown here is derived from an EMBL/GenBank/DDBJ whole genome shotgun (WGS) entry which is preliminary data.</text>
</comment>
<dbReference type="GO" id="GO:0030313">
    <property type="term" value="C:cell envelope"/>
    <property type="evidence" value="ECO:0007669"/>
    <property type="project" value="UniProtKB-SubCell"/>
</dbReference>
<keyword evidence="6" id="KW-0560">Oxidoreductase</keyword>
<evidence type="ECO:0000313" key="11">
    <source>
        <dbReference type="Proteomes" id="UP000019678"/>
    </source>
</evidence>
<dbReference type="PANTHER" id="PTHR43598:SF1">
    <property type="entry name" value="FORMATE DEHYDROGENASE-O MAJOR SUBUNIT"/>
    <property type="match status" value="1"/>
</dbReference>
<keyword evidence="7" id="KW-0408">Iron</keyword>
<sequence length="187" mass="20403">MGISRRDFFRVSTGTALGGLVGLGVNLAPATARAEALRIKDTKAHPSVCPYCAVGCGTVVHAANNQVVHVEGDVRSPVNQGNLCPKGAAIYQLHVNPNRLTKVLRRAPGATQWEEWDLERAMDRVAELTRKTRDETFVERDPKGKTLNHSLGIFSLGGATMDNEWNHVQQKLMRGLGVVAIENQARI</sequence>
<dbReference type="Gene3D" id="3.40.50.740">
    <property type="match status" value="1"/>
</dbReference>
<dbReference type="SUPFAM" id="SSF53706">
    <property type="entry name" value="Formate dehydrogenase/DMSO reductase, domains 1-3"/>
    <property type="match status" value="1"/>
</dbReference>
<evidence type="ECO:0000256" key="3">
    <source>
        <dbReference type="ARBA" id="ARBA00010312"/>
    </source>
</evidence>
<dbReference type="SMART" id="SM00926">
    <property type="entry name" value="Molybdop_Fe4S4"/>
    <property type="match status" value="1"/>
</dbReference>
<dbReference type="Gene3D" id="2.20.25.90">
    <property type="entry name" value="ADC-like domains"/>
    <property type="match status" value="1"/>
</dbReference>
<evidence type="ECO:0000259" key="9">
    <source>
        <dbReference type="PROSITE" id="PS51669"/>
    </source>
</evidence>
<name>A0A017T851_9BACT</name>
<dbReference type="AlphaFoldDB" id="A0A017T851"/>
<feature type="domain" description="4Fe-4S Mo/W bis-MGD-type" evidence="9">
    <location>
        <begin position="42"/>
        <end position="98"/>
    </location>
</feature>
<evidence type="ECO:0000256" key="4">
    <source>
        <dbReference type="ARBA" id="ARBA00022485"/>
    </source>
</evidence>
<dbReference type="InterPro" id="IPR006311">
    <property type="entry name" value="TAT_signal"/>
</dbReference>
<reference evidence="10 11" key="1">
    <citation type="submission" date="2013-05" db="EMBL/GenBank/DDBJ databases">
        <title>Genome assembly of Chondromyces apiculatus DSM 436.</title>
        <authorList>
            <person name="Sharma G."/>
            <person name="Khatri I."/>
            <person name="Kaur C."/>
            <person name="Mayilraj S."/>
            <person name="Subramanian S."/>
        </authorList>
    </citation>
    <scope>NUCLEOTIDE SEQUENCE [LARGE SCALE GENOMIC DNA]</scope>
    <source>
        <strain evidence="10 11">DSM 436</strain>
    </source>
</reference>
<keyword evidence="11" id="KW-1185">Reference proteome</keyword>
<comment type="cofactor">
    <cofactor evidence="1">
        <name>[4Fe-4S] cluster</name>
        <dbReference type="ChEBI" id="CHEBI:49883"/>
    </cofactor>
</comment>
<comment type="subcellular location">
    <subcellularLocation>
        <location evidence="2">Cell envelope</location>
    </subcellularLocation>
</comment>
<dbReference type="InterPro" id="IPR006963">
    <property type="entry name" value="Mopterin_OxRdtase_4Fe-4S_dom"/>
</dbReference>
<dbReference type="PROSITE" id="PS51669">
    <property type="entry name" value="4FE4S_MOW_BIS_MGD"/>
    <property type="match status" value="1"/>
</dbReference>
<comment type="similarity">
    <text evidence="3">Belongs to the prokaryotic molybdopterin-containing oxidoreductase family.</text>
</comment>
<dbReference type="GO" id="GO:0009055">
    <property type="term" value="F:electron transfer activity"/>
    <property type="evidence" value="ECO:0007669"/>
    <property type="project" value="TreeGrafter"/>
</dbReference>
<evidence type="ECO:0000313" key="10">
    <source>
        <dbReference type="EMBL" id="EYF05132.1"/>
    </source>
</evidence>
<dbReference type="GO" id="GO:0030151">
    <property type="term" value="F:molybdenum ion binding"/>
    <property type="evidence" value="ECO:0007669"/>
    <property type="project" value="TreeGrafter"/>
</dbReference>
<dbReference type="eggNOG" id="COG0243">
    <property type="taxonomic scope" value="Bacteria"/>
</dbReference>
<keyword evidence="4" id="KW-0004">4Fe-4S</keyword>
<evidence type="ECO:0000256" key="2">
    <source>
        <dbReference type="ARBA" id="ARBA00004196"/>
    </source>
</evidence>
<accession>A0A017T851</accession>
<dbReference type="Pfam" id="PF04879">
    <property type="entry name" value="Molybdop_Fe4S4"/>
    <property type="match status" value="1"/>
</dbReference>
<dbReference type="GO" id="GO:0051539">
    <property type="term" value="F:4 iron, 4 sulfur cluster binding"/>
    <property type="evidence" value="ECO:0007669"/>
    <property type="project" value="UniProtKB-KW"/>
</dbReference>
<proteinExistence type="inferred from homology"/>
<dbReference type="Proteomes" id="UP000019678">
    <property type="component" value="Unassembled WGS sequence"/>
</dbReference>
<dbReference type="EMBL" id="ASRX01000026">
    <property type="protein sequence ID" value="EYF05132.1"/>
    <property type="molecule type" value="Genomic_DNA"/>
</dbReference>
<dbReference type="PANTHER" id="PTHR43598">
    <property type="entry name" value="TUNGSTEN-CONTAINING FORMYLMETHANOFURAN DEHYDROGENASE 2 SUBUNIT B"/>
    <property type="match status" value="1"/>
</dbReference>
<dbReference type="GO" id="GO:0016491">
    <property type="term" value="F:oxidoreductase activity"/>
    <property type="evidence" value="ECO:0007669"/>
    <property type="project" value="UniProtKB-KW"/>
</dbReference>
<evidence type="ECO:0000256" key="1">
    <source>
        <dbReference type="ARBA" id="ARBA00001966"/>
    </source>
</evidence>
<gene>
    <name evidence="10" type="ORF">CAP_3497</name>
</gene>
<dbReference type="GO" id="GO:0009061">
    <property type="term" value="P:anaerobic respiration"/>
    <property type="evidence" value="ECO:0007669"/>
    <property type="project" value="TreeGrafter"/>
</dbReference>
<dbReference type="STRING" id="1192034.CAP_3497"/>
<evidence type="ECO:0000256" key="6">
    <source>
        <dbReference type="ARBA" id="ARBA00023002"/>
    </source>
</evidence>
<evidence type="ECO:0000256" key="8">
    <source>
        <dbReference type="ARBA" id="ARBA00023014"/>
    </source>
</evidence>
<organism evidence="10 11">
    <name type="scientific">Chondromyces apiculatus DSM 436</name>
    <dbReference type="NCBI Taxonomy" id="1192034"/>
    <lineage>
        <taxon>Bacteria</taxon>
        <taxon>Pseudomonadati</taxon>
        <taxon>Myxococcota</taxon>
        <taxon>Polyangia</taxon>
        <taxon>Polyangiales</taxon>
        <taxon>Polyangiaceae</taxon>
        <taxon>Chondromyces</taxon>
    </lineage>
</organism>
<evidence type="ECO:0000256" key="5">
    <source>
        <dbReference type="ARBA" id="ARBA00022723"/>
    </source>
</evidence>
<evidence type="ECO:0000256" key="7">
    <source>
        <dbReference type="ARBA" id="ARBA00023004"/>
    </source>
</evidence>
<protein>
    <submittedName>
        <fullName evidence="10">Formate dehydrogenase O alpha subunit</fullName>
    </submittedName>
</protein>